<dbReference type="InterPro" id="IPR001647">
    <property type="entry name" value="HTH_TetR"/>
</dbReference>
<dbReference type="SUPFAM" id="SSF48498">
    <property type="entry name" value="Tetracyclin repressor-like, C-terminal domain"/>
    <property type="match status" value="1"/>
</dbReference>
<dbReference type="Proteomes" id="UP000235346">
    <property type="component" value="Unassembled WGS sequence"/>
</dbReference>
<proteinExistence type="predicted"/>
<dbReference type="RefSeq" id="WP_102627547.1">
    <property type="nucleotide sequence ID" value="NZ_PDOH01000049.1"/>
</dbReference>
<evidence type="ECO:0000256" key="1">
    <source>
        <dbReference type="ARBA" id="ARBA00023015"/>
    </source>
</evidence>
<comment type="caution">
    <text evidence="6">The sequence shown here is derived from an EMBL/GenBank/DDBJ whole genome shotgun (WGS) entry which is preliminary data.</text>
</comment>
<feature type="domain" description="HTH tetR-type" evidence="5">
    <location>
        <begin position="11"/>
        <end position="71"/>
    </location>
</feature>
<dbReference type="InterPro" id="IPR036271">
    <property type="entry name" value="Tet_transcr_reg_TetR-rel_C_sf"/>
</dbReference>
<evidence type="ECO:0000313" key="7">
    <source>
        <dbReference type="Proteomes" id="UP000235346"/>
    </source>
</evidence>
<evidence type="ECO:0000256" key="4">
    <source>
        <dbReference type="PROSITE-ProRule" id="PRU00335"/>
    </source>
</evidence>
<feature type="DNA-binding region" description="H-T-H motif" evidence="4">
    <location>
        <begin position="34"/>
        <end position="53"/>
    </location>
</feature>
<dbReference type="InterPro" id="IPR050109">
    <property type="entry name" value="HTH-type_TetR-like_transc_reg"/>
</dbReference>
<dbReference type="OrthoDB" id="9151800at2"/>
<accession>A0A2N7TNY5</accession>
<keyword evidence="2 4" id="KW-0238">DNA-binding</keyword>
<evidence type="ECO:0000256" key="3">
    <source>
        <dbReference type="ARBA" id="ARBA00023163"/>
    </source>
</evidence>
<dbReference type="PROSITE" id="PS50977">
    <property type="entry name" value="HTH_TETR_2"/>
    <property type="match status" value="1"/>
</dbReference>
<dbReference type="PRINTS" id="PR00455">
    <property type="entry name" value="HTHTETR"/>
</dbReference>
<dbReference type="InterPro" id="IPR009057">
    <property type="entry name" value="Homeodomain-like_sf"/>
</dbReference>
<dbReference type="EMBL" id="PNRE01000038">
    <property type="protein sequence ID" value="PMR69890.1"/>
    <property type="molecule type" value="Genomic_DNA"/>
</dbReference>
<dbReference type="Pfam" id="PF17926">
    <property type="entry name" value="TetR_C_21"/>
    <property type="match status" value="1"/>
</dbReference>
<protein>
    <recommendedName>
        <fullName evidence="5">HTH tetR-type domain-containing protein</fullName>
    </recommendedName>
</protein>
<keyword evidence="3" id="KW-0804">Transcription</keyword>
<keyword evidence="7" id="KW-1185">Reference proteome</keyword>
<dbReference type="AlphaFoldDB" id="A0A2N7TNY5"/>
<reference evidence="6 7" key="1">
    <citation type="submission" date="2018-01" db="EMBL/GenBank/DDBJ databases">
        <title>Halomonas endophytica sp. nov., isolated from storage liquid in the stems of Populus euphratica.</title>
        <authorList>
            <person name="Chen C."/>
        </authorList>
    </citation>
    <scope>NUCLEOTIDE SEQUENCE [LARGE SCALE GENOMIC DNA]</scope>
    <source>
        <strain evidence="6 7">DSM 26881</strain>
    </source>
</reference>
<evidence type="ECO:0000256" key="2">
    <source>
        <dbReference type="ARBA" id="ARBA00023125"/>
    </source>
</evidence>
<evidence type="ECO:0000259" key="5">
    <source>
        <dbReference type="PROSITE" id="PS50977"/>
    </source>
</evidence>
<dbReference type="Pfam" id="PF00440">
    <property type="entry name" value="TetR_N"/>
    <property type="match status" value="1"/>
</dbReference>
<sequence length="201" mass="22785">MTNQTTTRDPEQTRLRIMEAGAELFVEHGFSSVTMSQLAKSAGVTKSLIHHHFGSKERLWEAVKERAFERYFSTQMAMLEEAGEPDAALLGASVEAYFRFLQANPEVVRLFAWTHLEGDTSCGELDAQLVGAGAEWVRQAQQRGLLRDDVNPTHVIATFVMTCTQWFEAKCHHQHWPGMGSDDAFLEDFLRIFLEGLLPRR</sequence>
<keyword evidence="1" id="KW-0805">Transcription regulation</keyword>
<dbReference type="GO" id="GO:0000976">
    <property type="term" value="F:transcription cis-regulatory region binding"/>
    <property type="evidence" value="ECO:0007669"/>
    <property type="project" value="TreeGrafter"/>
</dbReference>
<organism evidence="6 7">
    <name type="scientific">Halomonas heilongjiangensis</name>
    <dbReference type="NCBI Taxonomy" id="1387883"/>
    <lineage>
        <taxon>Bacteria</taxon>
        <taxon>Pseudomonadati</taxon>
        <taxon>Pseudomonadota</taxon>
        <taxon>Gammaproteobacteria</taxon>
        <taxon>Oceanospirillales</taxon>
        <taxon>Halomonadaceae</taxon>
        <taxon>Halomonas</taxon>
    </lineage>
</organism>
<dbReference type="SUPFAM" id="SSF46689">
    <property type="entry name" value="Homeodomain-like"/>
    <property type="match status" value="1"/>
</dbReference>
<dbReference type="GO" id="GO:0003700">
    <property type="term" value="F:DNA-binding transcription factor activity"/>
    <property type="evidence" value="ECO:0007669"/>
    <property type="project" value="TreeGrafter"/>
</dbReference>
<dbReference type="InterPro" id="IPR041467">
    <property type="entry name" value="Sco4008_C"/>
</dbReference>
<gene>
    <name evidence="6" type="ORF">C1H66_08970</name>
</gene>
<dbReference type="Gene3D" id="1.10.357.10">
    <property type="entry name" value="Tetracycline Repressor, domain 2"/>
    <property type="match status" value="1"/>
</dbReference>
<dbReference type="PANTHER" id="PTHR30055">
    <property type="entry name" value="HTH-TYPE TRANSCRIPTIONAL REGULATOR RUTR"/>
    <property type="match status" value="1"/>
</dbReference>
<evidence type="ECO:0000313" key="6">
    <source>
        <dbReference type="EMBL" id="PMR69890.1"/>
    </source>
</evidence>
<name>A0A2N7TNY5_9GAMM</name>
<dbReference type="PANTHER" id="PTHR30055:SF234">
    <property type="entry name" value="HTH-TYPE TRANSCRIPTIONAL REGULATOR BETI"/>
    <property type="match status" value="1"/>
</dbReference>